<proteinExistence type="inferred from homology"/>
<gene>
    <name evidence="7" type="ORF">H4P12_08080</name>
</gene>
<dbReference type="InterPro" id="IPR000587">
    <property type="entry name" value="Creatinase_N"/>
</dbReference>
<keyword evidence="7" id="KW-0645">Protease</keyword>
<dbReference type="CDD" id="cd01085">
    <property type="entry name" value="APP"/>
    <property type="match status" value="1"/>
</dbReference>
<keyword evidence="2" id="KW-0479">Metal-binding</keyword>
<dbReference type="InterPro" id="IPR000994">
    <property type="entry name" value="Pept_M24"/>
</dbReference>
<organism evidence="7 8">
    <name type="scientific">Paracoccus amoyensis</name>
    <dbReference type="NCBI Taxonomy" id="2760093"/>
    <lineage>
        <taxon>Bacteria</taxon>
        <taxon>Pseudomonadati</taxon>
        <taxon>Pseudomonadota</taxon>
        <taxon>Alphaproteobacteria</taxon>
        <taxon>Rhodobacterales</taxon>
        <taxon>Paracoccaceae</taxon>
        <taxon>Paracoccus</taxon>
    </lineage>
</organism>
<dbReference type="PANTHER" id="PTHR43763:SF6">
    <property type="entry name" value="XAA-PRO AMINOPEPTIDASE 1"/>
    <property type="match status" value="1"/>
</dbReference>
<dbReference type="RefSeq" id="WP_187793133.1">
    <property type="nucleotide sequence ID" value="NZ_JACOQL010000002.1"/>
</dbReference>
<dbReference type="Pfam" id="PF16188">
    <property type="entry name" value="Peptidase_M24_C"/>
    <property type="match status" value="1"/>
</dbReference>
<evidence type="ECO:0000313" key="7">
    <source>
        <dbReference type="EMBL" id="MBC9246670.1"/>
    </source>
</evidence>
<keyword evidence="7" id="KW-0031">Aminopeptidase</keyword>
<evidence type="ECO:0000259" key="4">
    <source>
        <dbReference type="Pfam" id="PF00557"/>
    </source>
</evidence>
<dbReference type="Pfam" id="PF00557">
    <property type="entry name" value="Peptidase_M24"/>
    <property type="match status" value="1"/>
</dbReference>
<dbReference type="InterPro" id="IPR029149">
    <property type="entry name" value="Creatin/AminoP/Spt16_N"/>
</dbReference>
<dbReference type="PANTHER" id="PTHR43763">
    <property type="entry name" value="XAA-PRO AMINOPEPTIDASE 1"/>
    <property type="match status" value="1"/>
</dbReference>
<name>A0A926JC93_9RHOB</name>
<dbReference type="AlphaFoldDB" id="A0A926JC93"/>
<evidence type="ECO:0000256" key="3">
    <source>
        <dbReference type="ARBA" id="ARBA00022801"/>
    </source>
</evidence>
<protein>
    <submittedName>
        <fullName evidence="7">Aminopeptidase P family protein</fullName>
    </submittedName>
</protein>
<feature type="domain" description="Peptidase M24" evidence="4">
    <location>
        <begin position="319"/>
        <end position="530"/>
    </location>
</feature>
<comment type="caution">
    <text evidence="7">The sequence shown here is derived from an EMBL/GenBank/DDBJ whole genome shotgun (WGS) entry which is preliminary data.</text>
</comment>
<dbReference type="GO" id="GO:0046872">
    <property type="term" value="F:metal ion binding"/>
    <property type="evidence" value="ECO:0007669"/>
    <property type="project" value="UniProtKB-KW"/>
</dbReference>
<dbReference type="InterPro" id="IPR033740">
    <property type="entry name" value="Pept_M24B"/>
</dbReference>
<dbReference type="EMBL" id="JACOQL010000002">
    <property type="protein sequence ID" value="MBC9246670.1"/>
    <property type="molecule type" value="Genomic_DNA"/>
</dbReference>
<accession>A0A926JC93</accession>
<dbReference type="SUPFAM" id="SSF53092">
    <property type="entry name" value="Creatinase/prolidase N-terminal domain"/>
    <property type="match status" value="1"/>
</dbReference>
<evidence type="ECO:0000256" key="1">
    <source>
        <dbReference type="ARBA" id="ARBA00008766"/>
    </source>
</evidence>
<dbReference type="FunFam" id="3.90.230.10:FF:000009">
    <property type="entry name" value="xaa-Pro aminopeptidase 2"/>
    <property type="match status" value="1"/>
</dbReference>
<keyword evidence="8" id="KW-1185">Reference proteome</keyword>
<feature type="domain" description="Creatinase N-terminal" evidence="5">
    <location>
        <begin position="18"/>
        <end position="140"/>
    </location>
</feature>
<dbReference type="GO" id="GO:0005737">
    <property type="term" value="C:cytoplasm"/>
    <property type="evidence" value="ECO:0007669"/>
    <property type="project" value="UniProtKB-ARBA"/>
</dbReference>
<evidence type="ECO:0000256" key="2">
    <source>
        <dbReference type="ARBA" id="ARBA00022723"/>
    </source>
</evidence>
<dbReference type="InterPro" id="IPR050422">
    <property type="entry name" value="X-Pro_aminopeptidase_P"/>
</dbReference>
<evidence type="ECO:0000313" key="8">
    <source>
        <dbReference type="Proteomes" id="UP000608594"/>
    </source>
</evidence>
<dbReference type="Proteomes" id="UP000608594">
    <property type="component" value="Unassembled WGS sequence"/>
</dbReference>
<dbReference type="GO" id="GO:0070006">
    <property type="term" value="F:metalloaminopeptidase activity"/>
    <property type="evidence" value="ECO:0007669"/>
    <property type="project" value="InterPro"/>
</dbReference>
<dbReference type="Gene3D" id="3.90.230.10">
    <property type="entry name" value="Creatinase/methionine aminopeptidase superfamily"/>
    <property type="match status" value="1"/>
</dbReference>
<dbReference type="Pfam" id="PF16189">
    <property type="entry name" value="Creatinase_N_2"/>
    <property type="match status" value="1"/>
</dbReference>
<sequence>MSFQDFDSELGVGDHAARLASLREQLRKDDLDGFIIPRADAHQGEYVADADARLAWLTGFTGSAGFCIVTADQAGVFIDGRYRVQVKSQIDLNHFTPVPWPETAPSDWLQQALPDGGRIGFDPWLHTRKEIETIDHALKDSGIGLIAVDHNPVDQIWTDRPAPPVGAARMHRDDFSGESSADKRARLAAELKKAGEAAAFLSLPDSISWLLNIRGADVPKNPIVQSFAVLSDDGQVALFADPAKFDDQLRAKLGNQVSILPPAGLSAALTDLEGPVRLDPASAPEAAFRLLEGSGTQISPGPDPAIMPKAIKNQAELRGMRDAHRRDGAAMVSLLAWLDKQDPANLTEIDVVRKLEDYRVQQGITDISFDTIMGAGPNGAIVHYKVSTATNRRMAQDEMLLIDSGGQYPDGTTDITRTLPLGNPPEGSVEPFTAVLRGMIAISRAQFPKGVAGAHLDALARQFLWSLGLDYDHGTGHGVGAALCVHEGPIRISRISNVALQPGMILSNEPGYYREGAFGIRLENLIVVQEVPAEPGRQMLGFETLTLCPIDTRAIDTNRMSQDEIDWLNDYHAWVRAELSPLVDDQSQDWLIKATAPIGLISSL</sequence>
<dbReference type="Gene3D" id="3.40.350.10">
    <property type="entry name" value="Creatinase/prolidase N-terminal domain"/>
    <property type="match status" value="2"/>
</dbReference>
<dbReference type="SUPFAM" id="SSF55920">
    <property type="entry name" value="Creatinase/aminopeptidase"/>
    <property type="match status" value="1"/>
</dbReference>
<comment type="similarity">
    <text evidence="1">Belongs to the peptidase M24B family.</text>
</comment>
<dbReference type="InterPro" id="IPR032416">
    <property type="entry name" value="Peptidase_M24_C"/>
</dbReference>
<keyword evidence="3" id="KW-0378">Hydrolase</keyword>
<evidence type="ECO:0000259" key="6">
    <source>
        <dbReference type="Pfam" id="PF16188"/>
    </source>
</evidence>
<feature type="domain" description="Peptidase M24 C-terminal" evidence="6">
    <location>
        <begin position="538"/>
        <end position="598"/>
    </location>
</feature>
<reference evidence="7" key="1">
    <citation type="submission" date="2020-08" db="EMBL/GenBank/DDBJ databases">
        <title>Paracoccus amoyensis sp. nov., isolated from the surface seawater at coast of Xiamen, Fujian.</title>
        <authorList>
            <person name="Lyu L."/>
        </authorList>
    </citation>
    <scope>NUCLEOTIDE SEQUENCE</scope>
    <source>
        <strain evidence="7">11-3</strain>
    </source>
</reference>
<dbReference type="Pfam" id="PF01321">
    <property type="entry name" value="Creatinase_N"/>
    <property type="match status" value="1"/>
</dbReference>
<evidence type="ECO:0000259" key="5">
    <source>
        <dbReference type="Pfam" id="PF01321"/>
    </source>
</evidence>
<dbReference type="InterPro" id="IPR036005">
    <property type="entry name" value="Creatinase/aminopeptidase-like"/>
</dbReference>